<keyword evidence="8" id="KW-1185">Reference proteome</keyword>
<keyword evidence="3" id="KW-0342">GTP-binding</keyword>
<feature type="region of interest" description="Disordered" evidence="5">
    <location>
        <begin position="355"/>
        <end position="387"/>
    </location>
</feature>
<comment type="similarity">
    <text evidence="1">Belongs to the TRAFAC class TrmE-Era-EngA-EngB-Septin-like GTPase superfamily. AIG1/Toc34/Toc159-like paraseptin GTPase family. IAN subfamily.</text>
</comment>
<comment type="caution">
    <text evidence="7">The sequence shown here is derived from an EMBL/GenBank/DDBJ whole genome shotgun (WGS) entry which is preliminary data.</text>
</comment>
<dbReference type="InterPro" id="IPR006703">
    <property type="entry name" value="G_AIG1"/>
</dbReference>
<feature type="compositionally biased region" description="Low complexity" evidence="5">
    <location>
        <begin position="126"/>
        <end position="145"/>
    </location>
</feature>
<evidence type="ECO:0000313" key="8">
    <source>
        <dbReference type="Proteomes" id="UP000593565"/>
    </source>
</evidence>
<dbReference type="SUPFAM" id="SSF52540">
    <property type="entry name" value="P-loop containing nucleoside triphosphate hydrolases"/>
    <property type="match status" value="1"/>
</dbReference>
<evidence type="ECO:0000313" key="7">
    <source>
        <dbReference type="EMBL" id="KAF4073321.1"/>
    </source>
</evidence>
<feature type="compositionally biased region" description="Basic and acidic residues" evidence="5">
    <location>
        <begin position="1"/>
        <end position="31"/>
    </location>
</feature>
<feature type="coiled-coil region" evidence="4">
    <location>
        <begin position="455"/>
        <end position="496"/>
    </location>
</feature>
<name>A0A7J5ZTR8_AMEME</name>
<dbReference type="EMBL" id="JAAGNN010000024">
    <property type="protein sequence ID" value="KAF4073321.1"/>
    <property type="molecule type" value="Genomic_DNA"/>
</dbReference>
<dbReference type="GO" id="GO:0005525">
    <property type="term" value="F:GTP binding"/>
    <property type="evidence" value="ECO:0007669"/>
    <property type="project" value="UniProtKB-KW"/>
</dbReference>
<keyword evidence="4" id="KW-0175">Coiled coil</keyword>
<dbReference type="Gene3D" id="3.40.50.300">
    <property type="entry name" value="P-loop containing nucleotide triphosphate hydrolases"/>
    <property type="match status" value="1"/>
</dbReference>
<feature type="non-terminal residue" evidence="7">
    <location>
        <position position="1"/>
    </location>
</feature>
<dbReference type="Proteomes" id="UP000593565">
    <property type="component" value="Unassembled WGS sequence"/>
</dbReference>
<dbReference type="InterPro" id="IPR045058">
    <property type="entry name" value="GIMA/IAN/Toc"/>
</dbReference>
<dbReference type="FunFam" id="3.40.50.300:FF:002274">
    <property type="entry name" value="Si:dkeyp-69e1.8"/>
    <property type="match status" value="1"/>
</dbReference>
<reference evidence="7 8" key="1">
    <citation type="submission" date="2020-02" db="EMBL/GenBank/DDBJ databases">
        <title>A chromosome-scale genome assembly of the black bullhead catfish (Ameiurus melas).</title>
        <authorList>
            <person name="Wen M."/>
            <person name="Zham M."/>
            <person name="Cabau C."/>
            <person name="Klopp C."/>
            <person name="Donnadieu C."/>
            <person name="Roques C."/>
            <person name="Bouchez O."/>
            <person name="Lampietro C."/>
            <person name="Jouanno E."/>
            <person name="Herpin A."/>
            <person name="Louis A."/>
            <person name="Berthelot C."/>
            <person name="Parey E."/>
            <person name="Roest-Crollius H."/>
            <person name="Braasch I."/>
            <person name="Postlethwait J."/>
            <person name="Robinson-Rechavi M."/>
            <person name="Echchiki A."/>
            <person name="Begum T."/>
            <person name="Montfort J."/>
            <person name="Schartl M."/>
            <person name="Bobe J."/>
            <person name="Guiguen Y."/>
        </authorList>
    </citation>
    <scope>NUCLEOTIDE SEQUENCE [LARGE SCALE GENOMIC DNA]</scope>
    <source>
        <strain evidence="7">M_S1</strain>
        <tissue evidence="7">Blood</tissue>
    </source>
</reference>
<organism evidence="7 8">
    <name type="scientific">Ameiurus melas</name>
    <name type="common">Black bullhead</name>
    <name type="synonym">Silurus melas</name>
    <dbReference type="NCBI Taxonomy" id="219545"/>
    <lineage>
        <taxon>Eukaryota</taxon>
        <taxon>Metazoa</taxon>
        <taxon>Chordata</taxon>
        <taxon>Craniata</taxon>
        <taxon>Vertebrata</taxon>
        <taxon>Euteleostomi</taxon>
        <taxon>Actinopterygii</taxon>
        <taxon>Neopterygii</taxon>
        <taxon>Teleostei</taxon>
        <taxon>Ostariophysi</taxon>
        <taxon>Siluriformes</taxon>
        <taxon>Ictaluridae</taxon>
        <taxon>Ameiurus</taxon>
    </lineage>
</organism>
<dbReference type="PROSITE" id="PS51720">
    <property type="entry name" value="G_AIG1"/>
    <property type="match status" value="1"/>
</dbReference>
<dbReference type="Pfam" id="PF04548">
    <property type="entry name" value="AIG1"/>
    <property type="match status" value="1"/>
</dbReference>
<evidence type="ECO:0000256" key="5">
    <source>
        <dbReference type="SAM" id="MobiDB-lite"/>
    </source>
</evidence>
<evidence type="ECO:0000256" key="3">
    <source>
        <dbReference type="ARBA" id="ARBA00023134"/>
    </source>
</evidence>
<dbReference type="PANTHER" id="PTHR10903">
    <property type="entry name" value="GTPASE, IMAP FAMILY MEMBER-RELATED"/>
    <property type="match status" value="1"/>
</dbReference>
<evidence type="ECO:0000259" key="6">
    <source>
        <dbReference type="PROSITE" id="PS51720"/>
    </source>
</evidence>
<proteinExistence type="inferred from homology"/>
<gene>
    <name evidence="7" type="ORF">AMELA_G00257550</name>
</gene>
<protein>
    <recommendedName>
        <fullName evidence="6">AIG1-type G domain-containing protein</fullName>
    </recommendedName>
</protein>
<evidence type="ECO:0000256" key="4">
    <source>
        <dbReference type="SAM" id="Coils"/>
    </source>
</evidence>
<dbReference type="PANTHER" id="PTHR10903:SF170">
    <property type="entry name" value="GTPASE IMAP FAMILY MEMBER 7"/>
    <property type="match status" value="1"/>
</dbReference>
<accession>A0A7J5ZTR8</accession>
<feature type="domain" description="AIG1-type G" evidence="6">
    <location>
        <begin position="96"/>
        <end position="299"/>
    </location>
</feature>
<keyword evidence="2" id="KW-0547">Nucleotide-binding</keyword>
<feature type="region of interest" description="Disordered" evidence="5">
    <location>
        <begin position="1"/>
        <end position="93"/>
    </location>
</feature>
<feature type="region of interest" description="Disordered" evidence="5">
    <location>
        <begin position="110"/>
        <end position="145"/>
    </location>
</feature>
<sequence length="544" mass="63263">GKELETSKNELLERDKLLQEKDRLLEEKTKQLQEQTDPESSAPIRRRNSMEELPPKMSGATQDSAAPIRRRNSMDGGRPTLGGESSSPHSPVSVPVAELRLVLLGRTGSGKSAAGNTILGREERNQGATSTATSTSTQQSESTQGEVAWRKVTVVDTPDWFSPGLSLENLRQDVGHCVHLSAPGPHAFLLVIPLKQPTGEETGTLEKMEEMFGERCWRNTMIIFSVTEEIQKENIEEFIQAGNQEVLRFVEKCGNRFHCLNIKESGDGSQVSELLEKIEKMVEGSREKFYSSEIYLETESQIRAMETKILKEREEKRTREEMEMKEKIEKEVQDSLRKMEGVIQEHEGDIRQLNDRTSELERKMKEEKDEETKRELEKELKREVERRTEMDGKVKKLKEKRERERREMEERHQQEMEEIREEYEGEARMKAERNLMKIILPELQRNILASKMKMQEEFSRQMEEKNRELESFKQRLSELTETLNLLEEVYEKTVRSSSEPERAALTGEASKGISRRYKDFLFTLLNVSTSNNNYYYYHRQTCYC</sequence>
<evidence type="ECO:0000256" key="2">
    <source>
        <dbReference type="ARBA" id="ARBA00022741"/>
    </source>
</evidence>
<dbReference type="AlphaFoldDB" id="A0A7J5ZTR8"/>
<dbReference type="InterPro" id="IPR027417">
    <property type="entry name" value="P-loop_NTPase"/>
</dbReference>
<evidence type="ECO:0000256" key="1">
    <source>
        <dbReference type="ARBA" id="ARBA00008535"/>
    </source>
</evidence>